<evidence type="ECO:0000313" key="3">
    <source>
        <dbReference type="Proteomes" id="UP001595851"/>
    </source>
</evidence>
<evidence type="ECO:0000259" key="1">
    <source>
        <dbReference type="PROSITE" id="PS50043"/>
    </source>
</evidence>
<dbReference type="PROSITE" id="PS50043">
    <property type="entry name" value="HTH_LUXR_2"/>
    <property type="match status" value="1"/>
</dbReference>
<organism evidence="2 3">
    <name type="scientific">Nonomuraea purpurea</name>
    <dbReference type="NCBI Taxonomy" id="1849276"/>
    <lineage>
        <taxon>Bacteria</taxon>
        <taxon>Bacillati</taxon>
        <taxon>Actinomycetota</taxon>
        <taxon>Actinomycetes</taxon>
        <taxon>Streptosporangiales</taxon>
        <taxon>Streptosporangiaceae</taxon>
        <taxon>Nonomuraea</taxon>
    </lineage>
</organism>
<dbReference type="EMBL" id="JBHSBI010000030">
    <property type="protein sequence ID" value="MFC4013800.1"/>
    <property type="molecule type" value="Genomic_DNA"/>
</dbReference>
<evidence type="ECO:0000313" key="2">
    <source>
        <dbReference type="EMBL" id="MFC4013800.1"/>
    </source>
</evidence>
<proteinExistence type="predicted"/>
<gene>
    <name evidence="2" type="ORF">ACFOY2_41700</name>
</gene>
<dbReference type="PANTHER" id="PTHR34293">
    <property type="entry name" value="HTH-TYPE TRANSCRIPTIONAL REGULATOR TRMBL2"/>
    <property type="match status" value="1"/>
</dbReference>
<dbReference type="Pfam" id="PF00196">
    <property type="entry name" value="GerE"/>
    <property type="match status" value="1"/>
</dbReference>
<feature type="domain" description="HTH luxR-type" evidence="1">
    <location>
        <begin position="246"/>
        <end position="311"/>
    </location>
</feature>
<sequence length="316" mass="34688">MARSVYARMREHGESLTEAAEKLRLTAADLDRARDQLGRLHLLNQDTQTAADLTIALNRNLESGHRMLDSLVEQHVRTATLAKHYLGLPSRADNHAHVESFVSPERREQLTERIDELAELAEHEVVSMHPIAYWTRESLEEGLARSRATLRRGVRVRALHAQIAMSNPLIREYMARWQEVGMEVRVTPVIPTRMLIYDRRNAIVQADPGGSQAGALLVRGGGLAKSLAAIYDYCWTTASEPEDVPGSPDGSALTGQQRAVLGMMAAGAKDSAIARSLGVSTRTVTRLVSELTTLLGAGSRFQAGVRAARLGWLDGD</sequence>
<protein>
    <submittedName>
        <fullName evidence="2">LuxR C-terminal-related transcriptional regulator</fullName>
    </submittedName>
</protein>
<dbReference type="CDD" id="cd06170">
    <property type="entry name" value="LuxR_C_like"/>
    <property type="match status" value="1"/>
</dbReference>
<accession>A0ABV8GLA7</accession>
<reference evidence="3" key="1">
    <citation type="journal article" date="2019" name="Int. J. Syst. Evol. Microbiol.">
        <title>The Global Catalogue of Microorganisms (GCM) 10K type strain sequencing project: providing services to taxonomists for standard genome sequencing and annotation.</title>
        <authorList>
            <consortium name="The Broad Institute Genomics Platform"/>
            <consortium name="The Broad Institute Genome Sequencing Center for Infectious Disease"/>
            <person name="Wu L."/>
            <person name="Ma J."/>
        </authorList>
    </citation>
    <scope>NUCLEOTIDE SEQUENCE [LARGE SCALE GENOMIC DNA]</scope>
    <source>
        <strain evidence="3">TBRC 1276</strain>
    </source>
</reference>
<dbReference type="InterPro" id="IPR016032">
    <property type="entry name" value="Sig_transdc_resp-reg_C-effctor"/>
</dbReference>
<dbReference type="PANTHER" id="PTHR34293:SF1">
    <property type="entry name" value="HTH-TYPE TRANSCRIPTIONAL REGULATOR TRMBL2"/>
    <property type="match status" value="1"/>
</dbReference>
<dbReference type="Proteomes" id="UP001595851">
    <property type="component" value="Unassembled WGS sequence"/>
</dbReference>
<dbReference type="InterPro" id="IPR036388">
    <property type="entry name" value="WH-like_DNA-bd_sf"/>
</dbReference>
<comment type="caution">
    <text evidence="2">The sequence shown here is derived from an EMBL/GenBank/DDBJ whole genome shotgun (WGS) entry which is preliminary data.</text>
</comment>
<keyword evidence="3" id="KW-1185">Reference proteome</keyword>
<dbReference type="InterPro" id="IPR000792">
    <property type="entry name" value="Tscrpt_reg_LuxR_C"/>
</dbReference>
<dbReference type="InterPro" id="IPR051797">
    <property type="entry name" value="TrmB-like"/>
</dbReference>
<dbReference type="SMART" id="SM00421">
    <property type="entry name" value="HTH_LUXR"/>
    <property type="match status" value="1"/>
</dbReference>
<dbReference type="SUPFAM" id="SSF46894">
    <property type="entry name" value="C-terminal effector domain of the bipartite response regulators"/>
    <property type="match status" value="1"/>
</dbReference>
<dbReference type="RefSeq" id="WP_379533654.1">
    <property type="nucleotide sequence ID" value="NZ_JBHSBI010000030.1"/>
</dbReference>
<dbReference type="Gene3D" id="1.10.10.10">
    <property type="entry name" value="Winged helix-like DNA-binding domain superfamily/Winged helix DNA-binding domain"/>
    <property type="match status" value="1"/>
</dbReference>
<name>A0ABV8GLA7_9ACTN</name>